<sequence>MSSDNFSPKKNFPKREVTESNYCMFSHLPGTILSRWNWHRILKKSLYQSLSKSVAGRLRASPSATLDKFAIFMLWKNRTLVQ</sequence>
<name>A0A382AJD1_9ZZZZ</name>
<gene>
    <name evidence="1" type="ORF">METZ01_LOCUS154534</name>
</gene>
<protein>
    <submittedName>
        <fullName evidence="1">Uncharacterized protein</fullName>
    </submittedName>
</protein>
<dbReference type="EMBL" id="UINC01025672">
    <property type="protein sequence ID" value="SVB01680.1"/>
    <property type="molecule type" value="Genomic_DNA"/>
</dbReference>
<evidence type="ECO:0000313" key="1">
    <source>
        <dbReference type="EMBL" id="SVB01680.1"/>
    </source>
</evidence>
<organism evidence="1">
    <name type="scientific">marine metagenome</name>
    <dbReference type="NCBI Taxonomy" id="408172"/>
    <lineage>
        <taxon>unclassified sequences</taxon>
        <taxon>metagenomes</taxon>
        <taxon>ecological metagenomes</taxon>
    </lineage>
</organism>
<proteinExistence type="predicted"/>
<reference evidence="1" key="1">
    <citation type="submission" date="2018-05" db="EMBL/GenBank/DDBJ databases">
        <authorList>
            <person name="Lanie J.A."/>
            <person name="Ng W.-L."/>
            <person name="Kazmierczak K.M."/>
            <person name="Andrzejewski T.M."/>
            <person name="Davidsen T.M."/>
            <person name="Wayne K.J."/>
            <person name="Tettelin H."/>
            <person name="Glass J.I."/>
            <person name="Rusch D."/>
            <person name="Podicherti R."/>
            <person name="Tsui H.-C.T."/>
            <person name="Winkler M.E."/>
        </authorList>
    </citation>
    <scope>NUCLEOTIDE SEQUENCE</scope>
</reference>
<accession>A0A382AJD1</accession>
<dbReference type="AlphaFoldDB" id="A0A382AJD1"/>